<keyword evidence="2" id="KW-1133">Transmembrane helix</keyword>
<sequence>MKRFHLHRHERQNGMSLPEVMLASVVFAISLLGLMRYHQALSSNFQQYWLQLKAVRLAHDQLEQYERLEGQMVLEETESQQGWKIELQREFRSLGCYQITVNVTKSYNQSNKLDRWFCASGGIDV</sequence>
<name>A0A077NN00_XENBV</name>
<dbReference type="NCBIfam" id="TIGR02532">
    <property type="entry name" value="IV_pilin_GFxxxE"/>
    <property type="match status" value="1"/>
</dbReference>
<feature type="domain" description="Prepilin peptidase dependent protein C-like C-terminal" evidence="3">
    <location>
        <begin position="37"/>
        <end position="119"/>
    </location>
</feature>
<dbReference type="EMBL" id="CBSW010000279">
    <property type="protein sequence ID" value="CDG99095.1"/>
    <property type="molecule type" value="Genomic_DNA"/>
</dbReference>
<proteinExistence type="predicted"/>
<evidence type="ECO:0000259" key="3">
    <source>
        <dbReference type="Pfam" id="PF12528"/>
    </source>
</evidence>
<dbReference type="GO" id="GO:0016020">
    <property type="term" value="C:membrane"/>
    <property type="evidence" value="ECO:0007669"/>
    <property type="project" value="UniProtKB-SubCell"/>
</dbReference>
<dbReference type="InterPro" id="IPR012902">
    <property type="entry name" value="N_methyl_site"/>
</dbReference>
<feature type="transmembrane region" description="Helical" evidence="2">
    <location>
        <begin position="20"/>
        <end position="37"/>
    </location>
</feature>
<dbReference type="InterPro" id="IPR022204">
    <property type="entry name" value="PpdC-like_C"/>
</dbReference>
<dbReference type="Pfam" id="PF07963">
    <property type="entry name" value="N_methyl"/>
    <property type="match status" value="1"/>
</dbReference>
<dbReference type="AlphaFoldDB" id="A0A077NN00"/>
<comment type="caution">
    <text evidence="4">The sequence shown here is derived from an EMBL/GenBank/DDBJ whole genome shotgun (WGS) entry which is preliminary data.</text>
</comment>
<dbReference type="Pfam" id="PF12528">
    <property type="entry name" value="T2SSppdC"/>
    <property type="match status" value="1"/>
</dbReference>
<reference evidence="4" key="1">
    <citation type="submission" date="2013-07" db="EMBL/GenBank/DDBJ databases">
        <title>Sub-species coevolution in mutualistic symbiosis.</title>
        <authorList>
            <person name="Murfin K."/>
            <person name="Klassen J."/>
            <person name="Lee M."/>
            <person name="Forst S."/>
            <person name="Stock P."/>
            <person name="Goodrich-Blair H."/>
        </authorList>
    </citation>
    <scope>NUCLEOTIDE SEQUENCE [LARGE SCALE GENOMIC DNA]</scope>
    <source>
        <strain evidence="4">Puntauvense</strain>
    </source>
</reference>
<dbReference type="HOGENOM" id="CLU_143487_0_0_6"/>
<protein>
    <submittedName>
        <fullName evidence="4">Prepilin peptidase dependent protein C</fullName>
    </submittedName>
</protein>
<gene>
    <name evidence="4" type="ORF">XBP1_720071</name>
</gene>
<dbReference type="Proteomes" id="UP000028511">
    <property type="component" value="Unassembled WGS sequence"/>
</dbReference>
<keyword evidence="2" id="KW-0472">Membrane</keyword>
<accession>A0A077NN00</accession>
<evidence type="ECO:0000313" key="4">
    <source>
        <dbReference type="EMBL" id="CDG99095.1"/>
    </source>
</evidence>
<comment type="subcellular location">
    <subcellularLocation>
        <location evidence="1">Membrane</location>
        <topology evidence="1">Single-pass membrane protein</topology>
    </subcellularLocation>
</comment>
<evidence type="ECO:0000256" key="1">
    <source>
        <dbReference type="ARBA" id="ARBA00004167"/>
    </source>
</evidence>
<evidence type="ECO:0000256" key="2">
    <source>
        <dbReference type="SAM" id="Phobius"/>
    </source>
</evidence>
<organism evidence="4">
    <name type="scientific">Xenorhabdus bovienii str. puntauvense</name>
    <dbReference type="NCBI Taxonomy" id="1398201"/>
    <lineage>
        <taxon>Bacteria</taxon>
        <taxon>Pseudomonadati</taxon>
        <taxon>Pseudomonadota</taxon>
        <taxon>Gammaproteobacteria</taxon>
        <taxon>Enterobacterales</taxon>
        <taxon>Morganellaceae</taxon>
        <taxon>Xenorhabdus</taxon>
    </lineage>
</organism>
<dbReference type="RefSeq" id="WP_038213939.1">
    <property type="nucleotide sequence ID" value="NZ_CAWLWN010000069.1"/>
</dbReference>
<keyword evidence="2" id="KW-0812">Transmembrane</keyword>